<dbReference type="InterPro" id="IPR020846">
    <property type="entry name" value="MFS_dom"/>
</dbReference>
<feature type="transmembrane region" description="Helical" evidence="7">
    <location>
        <begin position="300"/>
        <end position="323"/>
    </location>
</feature>
<organism evidence="9 10">
    <name type="scientific">Rhizobium subbaraonis</name>
    <dbReference type="NCBI Taxonomy" id="908946"/>
    <lineage>
        <taxon>Bacteria</taxon>
        <taxon>Pseudomonadati</taxon>
        <taxon>Pseudomonadota</taxon>
        <taxon>Alphaproteobacteria</taxon>
        <taxon>Hyphomicrobiales</taxon>
        <taxon>Rhizobiaceae</taxon>
        <taxon>Rhizobium/Agrobacterium group</taxon>
        <taxon>Rhizobium</taxon>
    </lineage>
</organism>
<feature type="transmembrane region" description="Helical" evidence="7">
    <location>
        <begin position="133"/>
        <end position="154"/>
    </location>
</feature>
<evidence type="ECO:0000256" key="2">
    <source>
        <dbReference type="ARBA" id="ARBA00022448"/>
    </source>
</evidence>
<dbReference type="EMBL" id="OBQD01000046">
    <property type="protein sequence ID" value="SOC48259.1"/>
    <property type="molecule type" value="Genomic_DNA"/>
</dbReference>
<evidence type="ECO:0000259" key="8">
    <source>
        <dbReference type="PROSITE" id="PS50850"/>
    </source>
</evidence>
<feature type="transmembrane region" description="Helical" evidence="7">
    <location>
        <begin position="354"/>
        <end position="376"/>
    </location>
</feature>
<keyword evidence="2" id="KW-0813">Transport</keyword>
<evidence type="ECO:0000256" key="3">
    <source>
        <dbReference type="ARBA" id="ARBA00022475"/>
    </source>
</evidence>
<evidence type="ECO:0000313" key="10">
    <source>
        <dbReference type="Proteomes" id="UP000219167"/>
    </source>
</evidence>
<dbReference type="OrthoDB" id="9807274at2"/>
<evidence type="ECO:0000256" key="4">
    <source>
        <dbReference type="ARBA" id="ARBA00022692"/>
    </source>
</evidence>
<dbReference type="CDD" id="cd17321">
    <property type="entry name" value="MFS_MMR_MDR_like"/>
    <property type="match status" value="1"/>
</dbReference>
<dbReference type="RefSeq" id="WP_097143388.1">
    <property type="nucleotide sequence ID" value="NZ_OBQD01000046.1"/>
</dbReference>
<dbReference type="AlphaFoldDB" id="A0A285V2I6"/>
<feature type="transmembrane region" description="Helical" evidence="7">
    <location>
        <begin position="7"/>
        <end position="35"/>
    </location>
</feature>
<keyword evidence="3" id="KW-1003">Cell membrane</keyword>
<feature type="transmembrane region" description="Helical" evidence="7">
    <location>
        <begin position="160"/>
        <end position="183"/>
    </location>
</feature>
<feature type="transmembrane region" description="Helical" evidence="7">
    <location>
        <begin position="227"/>
        <end position="243"/>
    </location>
</feature>
<gene>
    <name evidence="9" type="ORF">SAMN05892877_1466</name>
</gene>
<feature type="transmembrane region" description="Helical" evidence="7">
    <location>
        <begin position="76"/>
        <end position="95"/>
    </location>
</feature>
<evidence type="ECO:0000256" key="5">
    <source>
        <dbReference type="ARBA" id="ARBA00022989"/>
    </source>
</evidence>
<evidence type="ECO:0000313" key="9">
    <source>
        <dbReference type="EMBL" id="SOC48259.1"/>
    </source>
</evidence>
<keyword evidence="6 7" id="KW-0472">Membrane</keyword>
<feature type="transmembrane region" description="Helical" evidence="7">
    <location>
        <begin position="471"/>
        <end position="490"/>
    </location>
</feature>
<dbReference type="PROSITE" id="PS50850">
    <property type="entry name" value="MFS"/>
    <property type="match status" value="1"/>
</dbReference>
<sequence length="495" mass="51478">MITHKNPWLILAIVSTGLFLIGVDMTVLNVALPVLAHELGATTAEKLWMVNAYSLVMAGLLPGCGTLSDRIGHRKMFVAGLAVFGTASAFAAFAPTPGTLIAARAVLAIGAAVMLPATISIIRVVFTEDDQRAVAIGIWGSVSAGAAALGPILGGFLLQHFWWGSVFLINVPVVILTLMLTFPNIPALAGNPDRHWDATTSAVLTVSLVALLYALKGILKADIHWDEVAAAFVCGVTFFWWFIRRQRVLSSPLIDFTLFRNAGFSIGAAGALFASFVMIGLQYVLSQKLQLVDDFTPLQAGLYVLPIAAGSFLAGPILGAVLFRVGISRMLALTLGLAALGLSLFALASNATPLLWQVATLTVAGFGLGGIMSVGSTSIMINAPEEKAGMAGALEGISYELGGTLGVAVMGSVIASIYAQSFAPPPEAGLAPSAWDSLDQTLTAAAKLGSDVGNQVIEAGKAAFIDGVSTVMMGGSVLVIALFFLMVIYARKNVA</sequence>
<feature type="transmembrane region" description="Helical" evidence="7">
    <location>
        <begin position="330"/>
        <end position="348"/>
    </location>
</feature>
<feature type="domain" description="Major facilitator superfamily (MFS) profile" evidence="8">
    <location>
        <begin position="10"/>
        <end position="493"/>
    </location>
</feature>
<proteinExistence type="predicted"/>
<comment type="subcellular location">
    <subcellularLocation>
        <location evidence="1">Cell membrane</location>
        <topology evidence="1">Multi-pass membrane protein</topology>
    </subcellularLocation>
</comment>
<dbReference type="Pfam" id="PF07690">
    <property type="entry name" value="MFS_1"/>
    <property type="match status" value="1"/>
</dbReference>
<keyword evidence="4 7" id="KW-0812">Transmembrane</keyword>
<evidence type="ECO:0000256" key="6">
    <source>
        <dbReference type="ARBA" id="ARBA00023136"/>
    </source>
</evidence>
<dbReference type="InterPro" id="IPR011701">
    <property type="entry name" value="MFS"/>
</dbReference>
<dbReference type="Gene3D" id="1.20.1720.10">
    <property type="entry name" value="Multidrug resistance protein D"/>
    <property type="match status" value="1"/>
</dbReference>
<feature type="transmembrane region" description="Helical" evidence="7">
    <location>
        <begin position="195"/>
        <end position="215"/>
    </location>
</feature>
<dbReference type="Proteomes" id="UP000219167">
    <property type="component" value="Unassembled WGS sequence"/>
</dbReference>
<feature type="transmembrane region" description="Helical" evidence="7">
    <location>
        <begin position="47"/>
        <end position="64"/>
    </location>
</feature>
<keyword evidence="10" id="KW-1185">Reference proteome</keyword>
<dbReference type="GO" id="GO:0022857">
    <property type="term" value="F:transmembrane transporter activity"/>
    <property type="evidence" value="ECO:0007669"/>
    <property type="project" value="InterPro"/>
</dbReference>
<evidence type="ECO:0000256" key="1">
    <source>
        <dbReference type="ARBA" id="ARBA00004651"/>
    </source>
</evidence>
<feature type="transmembrane region" description="Helical" evidence="7">
    <location>
        <begin position="101"/>
        <end position="126"/>
    </location>
</feature>
<dbReference type="GO" id="GO:0005886">
    <property type="term" value="C:plasma membrane"/>
    <property type="evidence" value="ECO:0007669"/>
    <property type="project" value="UniProtKB-SubCell"/>
</dbReference>
<reference evidence="9 10" key="1">
    <citation type="submission" date="2017-08" db="EMBL/GenBank/DDBJ databases">
        <authorList>
            <person name="de Groot N.N."/>
        </authorList>
    </citation>
    <scope>NUCLEOTIDE SEQUENCE [LARGE SCALE GENOMIC DNA]</scope>
    <source>
        <strain evidence="9 10">JC85</strain>
    </source>
</reference>
<dbReference type="PANTHER" id="PTHR42718:SF47">
    <property type="entry name" value="METHYL VIOLOGEN RESISTANCE PROTEIN SMVA"/>
    <property type="match status" value="1"/>
</dbReference>
<accession>A0A285V2I6</accession>
<dbReference type="PANTHER" id="PTHR42718">
    <property type="entry name" value="MAJOR FACILITATOR SUPERFAMILY MULTIDRUG TRANSPORTER MFSC"/>
    <property type="match status" value="1"/>
</dbReference>
<dbReference type="Gene3D" id="1.20.1250.20">
    <property type="entry name" value="MFS general substrate transporter like domains"/>
    <property type="match status" value="1"/>
</dbReference>
<keyword evidence="5 7" id="KW-1133">Transmembrane helix</keyword>
<protein>
    <submittedName>
        <fullName evidence="9">DHA2 family multidrug resistance protein-like MFS transporter</fullName>
    </submittedName>
</protein>
<dbReference type="SUPFAM" id="SSF103473">
    <property type="entry name" value="MFS general substrate transporter"/>
    <property type="match status" value="1"/>
</dbReference>
<name>A0A285V2I6_9HYPH</name>
<dbReference type="InterPro" id="IPR036259">
    <property type="entry name" value="MFS_trans_sf"/>
</dbReference>
<evidence type="ECO:0000256" key="7">
    <source>
        <dbReference type="SAM" id="Phobius"/>
    </source>
</evidence>
<feature type="transmembrane region" description="Helical" evidence="7">
    <location>
        <begin position="264"/>
        <end position="285"/>
    </location>
</feature>
<feature type="transmembrane region" description="Helical" evidence="7">
    <location>
        <begin position="397"/>
        <end position="419"/>
    </location>
</feature>